<dbReference type="SUPFAM" id="SSF74653">
    <property type="entry name" value="TolA/TonB C-terminal domain"/>
    <property type="match status" value="1"/>
</dbReference>
<dbReference type="RefSeq" id="WP_183484268.1">
    <property type="nucleotide sequence ID" value="NZ_JBHUOV010000001.1"/>
</dbReference>
<accession>A0ABW5WLX1</accession>
<dbReference type="InterPro" id="IPR037682">
    <property type="entry name" value="TonB_C"/>
</dbReference>
<comment type="caution">
    <text evidence="3">The sequence shown here is derived from an EMBL/GenBank/DDBJ whole genome shotgun (WGS) entry which is preliminary data.</text>
</comment>
<keyword evidence="1" id="KW-0732">Signal</keyword>
<organism evidence="3 4">
    <name type="scientific">Lacinutrix iliipiscaria</name>
    <dbReference type="NCBI Taxonomy" id="1230532"/>
    <lineage>
        <taxon>Bacteria</taxon>
        <taxon>Pseudomonadati</taxon>
        <taxon>Bacteroidota</taxon>
        <taxon>Flavobacteriia</taxon>
        <taxon>Flavobacteriales</taxon>
        <taxon>Flavobacteriaceae</taxon>
        <taxon>Lacinutrix</taxon>
    </lineage>
</organism>
<dbReference type="InterPro" id="IPR051045">
    <property type="entry name" value="TonB-dependent_transducer"/>
</dbReference>
<dbReference type="PANTHER" id="PTHR33446:SF2">
    <property type="entry name" value="PROTEIN TONB"/>
    <property type="match status" value="1"/>
</dbReference>
<dbReference type="EMBL" id="JBHUOV010000001">
    <property type="protein sequence ID" value="MFD2822130.1"/>
    <property type="molecule type" value="Genomic_DNA"/>
</dbReference>
<dbReference type="Proteomes" id="UP001597533">
    <property type="component" value="Unassembled WGS sequence"/>
</dbReference>
<evidence type="ECO:0000313" key="3">
    <source>
        <dbReference type="EMBL" id="MFD2822130.1"/>
    </source>
</evidence>
<feature type="signal peptide" evidence="1">
    <location>
        <begin position="1"/>
        <end position="18"/>
    </location>
</feature>
<feature type="domain" description="TonB C-terminal" evidence="2">
    <location>
        <begin position="85"/>
        <end position="144"/>
    </location>
</feature>
<feature type="chain" id="PRO_5045458867" evidence="1">
    <location>
        <begin position="19"/>
        <end position="272"/>
    </location>
</feature>
<keyword evidence="4" id="KW-1185">Reference proteome</keyword>
<dbReference type="Pfam" id="PF03544">
    <property type="entry name" value="TonB_C"/>
    <property type="match status" value="1"/>
</dbReference>
<sequence length="272" mass="30872">MKKQLLLCVLFISFTVYAQDENIKPIKTDSIEHIEKVPIYKGCNENLSNLELKVCMGEAMSKFVSKNFNVNIANTLNLPAGEVRILVQFKIDTIGNVIGIRAKAPHPKLEEETIRVLKLLPKLKPGMQDGKAVTVPYGFPIKFVIENKKSKMQVSNTIKIDKYPVYRGCNEELDFLGLKTCTTDKIKDFIKLSFDLELADRLFPLEKSTQFLVEFVIDKNGKVKDINAKAHKREIAAEAIKVVKRLPKFKKPGYSNGKPTDVPYSILMTIYF</sequence>
<protein>
    <submittedName>
        <fullName evidence="3">Energy transducer TonB</fullName>
    </submittedName>
</protein>
<evidence type="ECO:0000313" key="4">
    <source>
        <dbReference type="Proteomes" id="UP001597533"/>
    </source>
</evidence>
<name>A0ABW5WLX1_9FLAO</name>
<dbReference type="PANTHER" id="PTHR33446">
    <property type="entry name" value="PROTEIN TONB-RELATED"/>
    <property type="match status" value="1"/>
</dbReference>
<gene>
    <name evidence="3" type="ORF">ACFS5M_00510</name>
</gene>
<proteinExistence type="predicted"/>
<dbReference type="Gene3D" id="3.30.1150.10">
    <property type="match status" value="2"/>
</dbReference>
<evidence type="ECO:0000259" key="2">
    <source>
        <dbReference type="Pfam" id="PF03544"/>
    </source>
</evidence>
<reference evidence="4" key="1">
    <citation type="journal article" date="2019" name="Int. J. Syst. Evol. Microbiol.">
        <title>The Global Catalogue of Microorganisms (GCM) 10K type strain sequencing project: providing services to taxonomists for standard genome sequencing and annotation.</title>
        <authorList>
            <consortium name="The Broad Institute Genomics Platform"/>
            <consortium name="The Broad Institute Genome Sequencing Center for Infectious Disease"/>
            <person name="Wu L."/>
            <person name="Ma J."/>
        </authorList>
    </citation>
    <scope>NUCLEOTIDE SEQUENCE [LARGE SCALE GENOMIC DNA]</scope>
    <source>
        <strain evidence="4">KCTC 32141</strain>
    </source>
</reference>
<evidence type="ECO:0000256" key="1">
    <source>
        <dbReference type="SAM" id="SignalP"/>
    </source>
</evidence>